<comment type="caution">
    <text evidence="2">The sequence shown here is derived from an EMBL/GenBank/DDBJ whole genome shotgun (WGS) entry which is preliminary data.</text>
</comment>
<accession>A0A154IMM1</accession>
<dbReference type="Gene3D" id="3.10.450.50">
    <property type="match status" value="1"/>
</dbReference>
<dbReference type="RefSeq" id="WP_062940880.1">
    <property type="nucleotide sequence ID" value="NZ_CP171845.1"/>
</dbReference>
<dbReference type="AlphaFoldDB" id="A0A154IMM1"/>
<name>A0A154IMM1_RHILE</name>
<proteinExistence type="predicted"/>
<reference evidence="2" key="1">
    <citation type="submission" date="2016-03" db="EMBL/GenBank/DDBJ databases">
        <title>Microsymbionts genomes from the relict species Vavilovia formosa.</title>
        <authorList>
            <person name="Chirak E."/>
            <person name="Kimeklis A."/>
            <person name="Kopat V."/>
            <person name="Andronov E."/>
        </authorList>
    </citation>
    <scope>NUCLEOTIDE SEQUENCE [LARGE SCALE GENOMIC DNA]</scope>
    <source>
        <strain evidence="2">Vaf12</strain>
    </source>
</reference>
<dbReference type="InterPro" id="IPR032710">
    <property type="entry name" value="NTF2-like_dom_sf"/>
</dbReference>
<dbReference type="Pfam" id="PF12680">
    <property type="entry name" value="SnoaL_2"/>
    <property type="match status" value="1"/>
</dbReference>
<sequence length="126" mass="13964">MNEHDNKAIVTAYLKAAFVDADLAKVETFWGDDMIQHNPTMPNGHEVLRGLIATPDPAFKYEQGVMAAEGDLVMVHGRYEGWGPKPMIAVDIFRVSNGKIVEHWDVMQEEVSAQDAVNGHAMFPIA</sequence>
<feature type="domain" description="SnoaL-like" evidence="1">
    <location>
        <begin position="10"/>
        <end position="103"/>
    </location>
</feature>
<protein>
    <recommendedName>
        <fullName evidence="1">SnoaL-like domain-containing protein</fullName>
    </recommendedName>
</protein>
<dbReference type="SUPFAM" id="SSF54427">
    <property type="entry name" value="NTF2-like"/>
    <property type="match status" value="1"/>
</dbReference>
<evidence type="ECO:0000259" key="1">
    <source>
        <dbReference type="Pfam" id="PF12680"/>
    </source>
</evidence>
<organism evidence="2">
    <name type="scientific">Rhizobium leguminosarum</name>
    <dbReference type="NCBI Taxonomy" id="384"/>
    <lineage>
        <taxon>Bacteria</taxon>
        <taxon>Pseudomonadati</taxon>
        <taxon>Pseudomonadota</taxon>
        <taxon>Alphaproteobacteria</taxon>
        <taxon>Hyphomicrobiales</taxon>
        <taxon>Rhizobiaceae</taxon>
        <taxon>Rhizobium/Agrobacterium group</taxon>
        <taxon>Rhizobium</taxon>
    </lineage>
</organism>
<dbReference type="EMBL" id="LVYU01000078">
    <property type="protein sequence ID" value="KZB01844.1"/>
    <property type="molecule type" value="Genomic_DNA"/>
</dbReference>
<gene>
    <name evidence="2" type="ORF">A4A59_12475</name>
</gene>
<evidence type="ECO:0000313" key="2">
    <source>
        <dbReference type="EMBL" id="KZB01844.1"/>
    </source>
</evidence>
<dbReference type="InterPro" id="IPR037401">
    <property type="entry name" value="SnoaL-like"/>
</dbReference>